<accession>A0A4V2S4F2</accession>
<protein>
    <submittedName>
        <fullName evidence="2">Uncharacterized protein</fullName>
    </submittedName>
</protein>
<feature type="region of interest" description="Disordered" evidence="1">
    <location>
        <begin position="1"/>
        <end position="65"/>
    </location>
</feature>
<dbReference type="EMBL" id="SLWS01000016">
    <property type="protein sequence ID" value="TCO47990.1"/>
    <property type="molecule type" value="Genomic_DNA"/>
</dbReference>
<dbReference type="OrthoDB" id="3680743at2"/>
<dbReference type="AlphaFoldDB" id="A0A4V2S4F2"/>
<dbReference type="Proteomes" id="UP000295680">
    <property type="component" value="Unassembled WGS sequence"/>
</dbReference>
<proteinExistence type="predicted"/>
<name>A0A4V2S4F2_9PSEU</name>
<evidence type="ECO:0000313" key="2">
    <source>
        <dbReference type="EMBL" id="TCO47990.1"/>
    </source>
</evidence>
<sequence length="127" mass="14066">MSGRPEAGDSGGYDAIEPPDSRAWEEFTPWRHGDSPVSDRPTPAPEREAREGFRWSEEQPDSFDVGDRVRSTHALGGLFGSAVQKDTIGHVVSTRTGLFDEYVTVKFDGGYTEEVSLSDIEHKGFFD</sequence>
<organism evidence="2 3">
    <name type="scientific">Actinocrispum wychmicini</name>
    <dbReference type="NCBI Taxonomy" id="1213861"/>
    <lineage>
        <taxon>Bacteria</taxon>
        <taxon>Bacillati</taxon>
        <taxon>Actinomycetota</taxon>
        <taxon>Actinomycetes</taxon>
        <taxon>Pseudonocardiales</taxon>
        <taxon>Pseudonocardiaceae</taxon>
        <taxon>Actinocrispum</taxon>
    </lineage>
</organism>
<feature type="compositionally biased region" description="Basic and acidic residues" evidence="1">
    <location>
        <begin position="45"/>
        <end position="57"/>
    </location>
</feature>
<evidence type="ECO:0000256" key="1">
    <source>
        <dbReference type="SAM" id="MobiDB-lite"/>
    </source>
</evidence>
<keyword evidence="3" id="KW-1185">Reference proteome</keyword>
<comment type="caution">
    <text evidence="2">The sequence shown here is derived from an EMBL/GenBank/DDBJ whole genome shotgun (WGS) entry which is preliminary data.</text>
</comment>
<gene>
    <name evidence="2" type="ORF">EV192_11643</name>
</gene>
<reference evidence="2 3" key="1">
    <citation type="submission" date="2019-03" db="EMBL/GenBank/DDBJ databases">
        <title>Genomic Encyclopedia of Type Strains, Phase IV (KMG-IV): sequencing the most valuable type-strain genomes for metagenomic binning, comparative biology and taxonomic classification.</title>
        <authorList>
            <person name="Goeker M."/>
        </authorList>
    </citation>
    <scope>NUCLEOTIDE SEQUENCE [LARGE SCALE GENOMIC DNA]</scope>
    <source>
        <strain evidence="2 3">DSM 45934</strain>
    </source>
</reference>
<evidence type="ECO:0000313" key="3">
    <source>
        <dbReference type="Proteomes" id="UP000295680"/>
    </source>
</evidence>
<dbReference type="RefSeq" id="WP_132125407.1">
    <property type="nucleotide sequence ID" value="NZ_SLWS01000016.1"/>
</dbReference>
<feature type="compositionally biased region" description="Basic and acidic residues" evidence="1">
    <location>
        <begin position="19"/>
        <end position="34"/>
    </location>
</feature>